<protein>
    <submittedName>
        <fullName evidence="1">Uncharacterized protein</fullName>
    </submittedName>
</protein>
<organism evidence="2">
    <name type="scientific">Methanococcus maripaludis X1</name>
    <dbReference type="NCBI Taxonomy" id="1053692"/>
    <lineage>
        <taxon>Archaea</taxon>
        <taxon>Methanobacteriati</taxon>
        <taxon>Methanobacteriota</taxon>
        <taxon>Methanomada group</taxon>
        <taxon>Methanococci</taxon>
        <taxon>Methanococcales</taxon>
        <taxon>Methanococcaceae</taxon>
        <taxon>Methanococcus</taxon>
    </lineage>
</organism>
<dbReference type="KEGG" id="mmd:GYY_06255"/>
<dbReference type="HOGENOM" id="CLU_3371356_0_0_2"/>
<gene>
    <name evidence="1" type="ORF">GYY_06255</name>
</gene>
<dbReference type="Proteomes" id="UP000008889">
    <property type="component" value="Chromosome"/>
</dbReference>
<evidence type="ECO:0000313" key="2">
    <source>
        <dbReference type="Proteomes" id="UP000008889"/>
    </source>
</evidence>
<evidence type="ECO:0000313" key="1">
    <source>
        <dbReference type="EMBL" id="AEK20116.1"/>
    </source>
</evidence>
<proteinExistence type="predicted"/>
<reference evidence="1 2" key="1">
    <citation type="journal article" date="2011" name="J. Bacteriol.">
        <title>Complete Genome Sequence of a Nonculturable Methanococcus maripaludis Strain Extracted in a Metagenomic Survey of Petroleum Reservoir Fluids.</title>
        <authorList>
            <person name="Wang X."/>
            <person name="Greenfield P."/>
            <person name="Li D."/>
            <person name="Hendry P."/>
            <person name="Volk H."/>
            <person name="Sutherland T.D."/>
        </authorList>
    </citation>
    <scope>NUCLEOTIDE SEQUENCE [LARGE SCALE GENOMIC DNA]</scope>
    <source>
        <strain evidence="1 2">X1</strain>
    </source>
</reference>
<name>G0H0N5_METMI</name>
<accession>G0H0N5</accession>
<sequence>MQLVTFGEIENIFYLKFKSWTKKKMITEIMNRII</sequence>
<dbReference type="AlphaFoldDB" id="G0H0N5"/>
<dbReference type="EMBL" id="CP002913">
    <property type="protein sequence ID" value="AEK20116.1"/>
    <property type="molecule type" value="Genomic_DNA"/>
</dbReference>